<dbReference type="GO" id="GO:0005737">
    <property type="term" value="C:cytoplasm"/>
    <property type="evidence" value="ECO:0007669"/>
    <property type="project" value="UniProtKB-SubCell"/>
</dbReference>
<feature type="binding site" evidence="11">
    <location>
        <position position="154"/>
    </location>
    <ligand>
        <name>substrate</name>
    </ligand>
</feature>
<dbReference type="Gene3D" id="3.90.1150.10">
    <property type="entry name" value="Aspartate Aminotransferase, domain 1"/>
    <property type="match status" value="1"/>
</dbReference>
<dbReference type="SUPFAM" id="SSF53383">
    <property type="entry name" value="PLP-dependent transferases"/>
    <property type="match status" value="1"/>
</dbReference>
<comment type="subcellular location">
    <subcellularLocation>
        <location evidence="2 11">Cytoplasm</location>
    </subcellularLocation>
</comment>
<comment type="function">
    <text evidence="11">Catalyzes the transfer of the alpha-amino group from S-adenosyl-L-methionine (SAM) to 7-keto-8-aminopelargonic acid (KAPA) to form 7,8-diaminopelargonic acid (DAPA). It is the only aminotransferase known to utilize SAM as an amino donor.</text>
</comment>
<dbReference type="AlphaFoldDB" id="A0A328VIE4"/>
<feature type="binding site" evidence="11">
    <location>
        <begin position="119"/>
        <end position="120"/>
    </location>
    <ligand>
        <name>pyridoxal 5'-phosphate</name>
        <dbReference type="ChEBI" id="CHEBI:597326"/>
    </ligand>
</feature>
<evidence type="ECO:0000256" key="5">
    <source>
        <dbReference type="ARBA" id="ARBA00022576"/>
    </source>
</evidence>
<dbReference type="Gene3D" id="3.40.640.10">
    <property type="entry name" value="Type I PLP-dependent aspartate aminotransferase-like (Major domain)"/>
    <property type="match status" value="1"/>
</dbReference>
<feature type="binding site" evidence="11">
    <location>
        <position position="416"/>
    </location>
    <ligand>
        <name>substrate</name>
    </ligand>
</feature>
<protein>
    <recommendedName>
        <fullName evidence="11">Adenosylmethionine-8-amino-7-oxononanoate aminotransferase</fullName>
        <ecNumber evidence="11">2.6.1.62</ecNumber>
    </recommendedName>
    <alternativeName>
        <fullName evidence="11">7,8-diamino-pelargonic acid aminotransferase</fullName>
        <shortName evidence="11">DAPA AT</shortName>
        <shortName evidence="11">DAPA aminotransferase</shortName>
    </alternativeName>
    <alternativeName>
        <fullName evidence="11">7,8-diaminononanoate synthase</fullName>
        <shortName evidence="11">DANS</shortName>
    </alternativeName>
    <alternativeName>
        <fullName evidence="11">Diaminopelargonic acid synthase</fullName>
    </alternativeName>
</protein>
<sequence length="455" mass="51124">MASHSESIRWQNLDKSVLWHPFTQQSDWEAETQLVIERADGCYLIDSDNNPYLDGVSSLWVNIHGHRHPTIDQAIREQLERVAHTTFLGLTHPPGIELAQRLVDLAPGRLQRVFYSDTGAAAVEIALKMAIQYWQQCPSPQPQRTKFFALHSAYHGDTVGAMSVGGIEMYRHSYLSLLFPHVEARSAYCYRCHLQKTYPSCRMACLEEVERVISTHAHELAAVIMEPLVQAAAGIYVYPKGYTRAVWEIAKRHGLLFIADEVATGFGRTGKMFACEHEGIEPDLMAIGKGLTGGYLPLAATLTTEEVYRAFLGPGRTFYHGHTYTGNPLACAAALANLKVFEQEETLQRLELRIALMEEWLRSFRALPIVGDIRQCGFMVGIELVRDRKTKTPFPPEQRVAVRVIKEARKRGLILRPLGDVLVIMPPLAISHPELVRLLDITYAAIEKVAEEVLS</sequence>
<dbReference type="InterPro" id="IPR015424">
    <property type="entry name" value="PyrdxlP-dep_Trfase"/>
</dbReference>
<feature type="site" description="Participates in the substrate recognition with KAPA and in a stacking interaction with the adenine ring of SAM" evidence="11">
    <location>
        <position position="22"/>
    </location>
</feature>
<dbReference type="GO" id="GO:0009102">
    <property type="term" value="P:biotin biosynthetic process"/>
    <property type="evidence" value="ECO:0007669"/>
    <property type="project" value="UniProtKB-UniRule"/>
</dbReference>
<evidence type="ECO:0000256" key="1">
    <source>
        <dbReference type="ARBA" id="ARBA00001933"/>
    </source>
</evidence>
<evidence type="ECO:0000256" key="11">
    <source>
        <dbReference type="HAMAP-Rule" id="MF_00834"/>
    </source>
</evidence>
<keyword evidence="9 11" id="KW-0663">Pyridoxal phosphate</keyword>
<evidence type="ECO:0000313" key="13">
    <source>
        <dbReference type="Proteomes" id="UP000248706"/>
    </source>
</evidence>
<dbReference type="InterPro" id="IPR005814">
    <property type="entry name" value="Aminotrans_3"/>
</dbReference>
<dbReference type="PANTHER" id="PTHR42684:SF17">
    <property type="entry name" value="ADENOSYLMETHIONINE-8-AMINO-7-OXONONANOATE AMINOTRANSFERASE"/>
    <property type="match status" value="1"/>
</dbReference>
<comment type="subunit">
    <text evidence="3 11">Homodimer.</text>
</comment>
<feature type="binding site" evidence="11">
    <location>
        <position position="289"/>
    </location>
    <ligand>
        <name>substrate</name>
    </ligand>
</feature>
<keyword evidence="6 11" id="KW-0808">Transferase</keyword>
<evidence type="ECO:0000256" key="2">
    <source>
        <dbReference type="ARBA" id="ARBA00004496"/>
    </source>
</evidence>
<dbReference type="GO" id="GO:0030170">
    <property type="term" value="F:pyridoxal phosphate binding"/>
    <property type="evidence" value="ECO:0007669"/>
    <property type="project" value="UniProtKB-UniRule"/>
</dbReference>
<evidence type="ECO:0000256" key="4">
    <source>
        <dbReference type="ARBA" id="ARBA00022490"/>
    </source>
</evidence>
<dbReference type="InterPro" id="IPR015422">
    <property type="entry name" value="PyrdxlP-dep_Trfase_small"/>
</dbReference>
<dbReference type="EC" id="2.6.1.62" evidence="11"/>
<keyword evidence="4 11" id="KW-0963">Cytoplasm</keyword>
<feature type="modified residue" description="N6-(pyridoxal phosphate)lysine" evidence="11">
    <location>
        <position position="289"/>
    </location>
</feature>
<evidence type="ECO:0000256" key="3">
    <source>
        <dbReference type="ARBA" id="ARBA00011738"/>
    </source>
</evidence>
<keyword evidence="8 11" id="KW-0093">Biotin biosynthesis</keyword>
<dbReference type="FunFam" id="3.40.640.10:FF:000078">
    <property type="entry name" value="Adenosylmethionine-8-amino-7-oxononanoate aminotransferase"/>
    <property type="match status" value="1"/>
</dbReference>
<evidence type="ECO:0000256" key="9">
    <source>
        <dbReference type="ARBA" id="ARBA00022898"/>
    </source>
</evidence>
<reference evidence="12 13" key="1">
    <citation type="submission" date="2016-08" db="EMBL/GenBank/DDBJ databases">
        <title>Analysis of Carbohydrate Active Enzymes in Thermogemmatispora T81 Reveals Carbohydrate Degradation Ability.</title>
        <authorList>
            <person name="Tomazini A."/>
            <person name="Lal S."/>
            <person name="Stott M."/>
            <person name="Henrissat B."/>
            <person name="Polikarpov I."/>
            <person name="Sparling R."/>
            <person name="Levin D.B."/>
        </authorList>
    </citation>
    <scope>NUCLEOTIDE SEQUENCE [LARGE SCALE GENOMIC DNA]</scope>
    <source>
        <strain evidence="12 13">T81</strain>
    </source>
</reference>
<evidence type="ECO:0000256" key="7">
    <source>
        <dbReference type="ARBA" id="ARBA00022691"/>
    </source>
</evidence>
<dbReference type="CDD" id="cd00610">
    <property type="entry name" value="OAT_like"/>
    <property type="match status" value="1"/>
</dbReference>
<keyword evidence="7 11" id="KW-0949">S-adenosyl-L-methionine</keyword>
<dbReference type="PROSITE" id="PS00600">
    <property type="entry name" value="AA_TRANSFER_CLASS_3"/>
    <property type="match status" value="1"/>
</dbReference>
<proteinExistence type="inferred from homology"/>
<dbReference type="RefSeq" id="WP_223258417.1">
    <property type="nucleotide sequence ID" value="NZ_MCIF01000002.1"/>
</dbReference>
<evidence type="ECO:0000256" key="10">
    <source>
        <dbReference type="ARBA" id="ARBA00060970"/>
    </source>
</evidence>
<dbReference type="GO" id="GO:0004015">
    <property type="term" value="F:adenosylmethionine-8-amino-7-oxononanoate transaminase activity"/>
    <property type="evidence" value="ECO:0007669"/>
    <property type="project" value="UniProtKB-UniRule"/>
</dbReference>
<dbReference type="EMBL" id="MCIF01000002">
    <property type="protein sequence ID" value="RAQ97728.1"/>
    <property type="molecule type" value="Genomic_DNA"/>
</dbReference>
<comment type="pathway">
    <text evidence="11">Cofactor biosynthesis; biotin biosynthesis; 7,8-diaminononanoate from 8-amino-7-oxononanoate (SAM route): step 1/1.</text>
</comment>
<comment type="similarity">
    <text evidence="10 11">Belongs to the class-III pyridoxal-phosphate-dependent aminotransferase family. BioA subfamily.</text>
</comment>
<evidence type="ECO:0000256" key="6">
    <source>
        <dbReference type="ARBA" id="ARBA00022679"/>
    </source>
</evidence>
<name>A0A328VIE4_9CHLR</name>
<keyword evidence="13" id="KW-1185">Reference proteome</keyword>
<organism evidence="12 13">
    <name type="scientific">Thermogemmatispora tikiterensis</name>
    <dbReference type="NCBI Taxonomy" id="1825093"/>
    <lineage>
        <taxon>Bacteria</taxon>
        <taxon>Bacillati</taxon>
        <taxon>Chloroflexota</taxon>
        <taxon>Ktedonobacteria</taxon>
        <taxon>Thermogemmatisporales</taxon>
        <taxon>Thermogemmatisporaceae</taxon>
        <taxon>Thermogemmatispora</taxon>
    </lineage>
</organism>
<feature type="binding site" evidence="11">
    <location>
        <begin position="322"/>
        <end position="323"/>
    </location>
    <ligand>
        <name>pyridoxal 5'-phosphate</name>
        <dbReference type="ChEBI" id="CHEBI:597326"/>
    </ligand>
</feature>
<dbReference type="Proteomes" id="UP000248706">
    <property type="component" value="Unassembled WGS sequence"/>
</dbReference>
<comment type="cofactor">
    <cofactor evidence="1 11">
        <name>pyridoxal 5'-phosphate</name>
        <dbReference type="ChEBI" id="CHEBI:597326"/>
    </cofactor>
</comment>
<gene>
    <name evidence="11" type="primary">bioA</name>
    <name evidence="12" type="ORF">A4R35_19470</name>
</gene>
<dbReference type="HAMAP" id="MF_00834">
    <property type="entry name" value="BioA"/>
    <property type="match status" value="1"/>
</dbReference>
<comment type="catalytic activity">
    <reaction evidence="11">
        <text>(8S)-8-amino-7-oxononanoate + S-adenosyl-L-methionine = S-adenosyl-4-methylsulfanyl-2-oxobutanoate + (7R,8S)-7,8-diammoniononanoate</text>
        <dbReference type="Rhea" id="RHEA:16861"/>
        <dbReference type="ChEBI" id="CHEBI:16490"/>
        <dbReference type="ChEBI" id="CHEBI:59789"/>
        <dbReference type="ChEBI" id="CHEBI:149468"/>
        <dbReference type="ChEBI" id="CHEBI:149469"/>
        <dbReference type="EC" id="2.6.1.62"/>
    </reaction>
</comment>
<dbReference type="InterPro" id="IPR005815">
    <property type="entry name" value="BioA"/>
</dbReference>
<dbReference type="NCBIfam" id="TIGR00508">
    <property type="entry name" value="bioA"/>
    <property type="match status" value="1"/>
</dbReference>
<evidence type="ECO:0000256" key="8">
    <source>
        <dbReference type="ARBA" id="ARBA00022756"/>
    </source>
</evidence>
<dbReference type="InterPro" id="IPR049704">
    <property type="entry name" value="Aminotrans_3_PPA_site"/>
</dbReference>
<keyword evidence="5 11" id="KW-0032">Aminotransferase</keyword>
<dbReference type="UniPathway" id="UPA00078">
    <property type="reaction ID" value="UER00160"/>
</dbReference>
<accession>A0A328VIE4</accession>
<dbReference type="Pfam" id="PF00202">
    <property type="entry name" value="Aminotran_3"/>
    <property type="match status" value="1"/>
</dbReference>
<dbReference type="PANTHER" id="PTHR42684">
    <property type="entry name" value="ADENOSYLMETHIONINE-8-AMINO-7-OXONONANOATE AMINOTRANSFERASE"/>
    <property type="match status" value="1"/>
</dbReference>
<feature type="binding site" evidence="11">
    <location>
        <position position="260"/>
    </location>
    <ligand>
        <name>pyridoxal 5'-phosphate</name>
        <dbReference type="ChEBI" id="CHEBI:597326"/>
    </ligand>
</feature>
<comment type="caution">
    <text evidence="11">Lacks conserved residue(s) required for the propagation of feature annotation.</text>
</comment>
<feature type="binding site" evidence="11">
    <location>
        <position position="321"/>
    </location>
    <ligand>
        <name>substrate</name>
    </ligand>
</feature>
<comment type="caution">
    <text evidence="12">The sequence shown here is derived from an EMBL/GenBank/DDBJ whole genome shotgun (WGS) entry which is preliminary data.</text>
</comment>
<evidence type="ECO:0000313" key="12">
    <source>
        <dbReference type="EMBL" id="RAQ97728.1"/>
    </source>
</evidence>
<dbReference type="InterPro" id="IPR015421">
    <property type="entry name" value="PyrdxlP-dep_Trfase_major"/>
</dbReference>